<keyword evidence="2" id="KW-1003">Cell membrane</keyword>
<dbReference type="Pfam" id="PF02687">
    <property type="entry name" value="FtsX"/>
    <property type="match status" value="1"/>
</dbReference>
<evidence type="ECO:0000256" key="1">
    <source>
        <dbReference type="ARBA" id="ARBA00004651"/>
    </source>
</evidence>
<evidence type="ECO:0000259" key="9">
    <source>
        <dbReference type="Pfam" id="PF12704"/>
    </source>
</evidence>
<keyword evidence="4 7" id="KW-1133">Transmembrane helix</keyword>
<evidence type="ECO:0000256" key="3">
    <source>
        <dbReference type="ARBA" id="ARBA00022692"/>
    </source>
</evidence>
<protein>
    <recommendedName>
        <fullName evidence="11">ABC3 transporter permease protein domain-containing protein</fullName>
    </recommendedName>
</protein>
<keyword evidence="5 7" id="KW-0472">Membrane</keyword>
<evidence type="ECO:0000256" key="5">
    <source>
        <dbReference type="ARBA" id="ARBA00023136"/>
    </source>
</evidence>
<keyword evidence="6" id="KW-0175">Coiled coil</keyword>
<evidence type="ECO:0008006" key="11">
    <source>
        <dbReference type="Google" id="ProtNLM"/>
    </source>
</evidence>
<dbReference type="RefSeq" id="WP_296940917.1">
    <property type="nucleotide sequence ID" value="NZ_LT599032.1"/>
</dbReference>
<name>A0A212JGR5_9BACT</name>
<dbReference type="InterPro" id="IPR025857">
    <property type="entry name" value="MacB_PCD"/>
</dbReference>
<reference evidence="10" key="1">
    <citation type="submission" date="2016-04" db="EMBL/GenBank/DDBJ databases">
        <authorList>
            <person name="Evans L.H."/>
            <person name="Alamgir A."/>
            <person name="Owens N."/>
            <person name="Weber N.D."/>
            <person name="Virtaneva K."/>
            <person name="Barbian K."/>
            <person name="Babar A."/>
            <person name="Rosenke K."/>
        </authorList>
    </citation>
    <scope>NUCLEOTIDE SEQUENCE</scope>
    <source>
        <strain evidence="10">86-1</strain>
    </source>
</reference>
<dbReference type="InterPro" id="IPR003838">
    <property type="entry name" value="ABC3_permease_C"/>
</dbReference>
<accession>A0A212JGR5</accession>
<dbReference type="PANTHER" id="PTHR30572">
    <property type="entry name" value="MEMBRANE COMPONENT OF TRANSPORTER-RELATED"/>
    <property type="match status" value="1"/>
</dbReference>
<dbReference type="AlphaFoldDB" id="A0A212JGR5"/>
<evidence type="ECO:0000256" key="6">
    <source>
        <dbReference type="SAM" id="Coils"/>
    </source>
</evidence>
<evidence type="ECO:0000313" key="10">
    <source>
        <dbReference type="EMBL" id="SBV98649.1"/>
    </source>
</evidence>
<evidence type="ECO:0000256" key="4">
    <source>
        <dbReference type="ARBA" id="ARBA00022989"/>
    </source>
</evidence>
<evidence type="ECO:0000259" key="8">
    <source>
        <dbReference type="Pfam" id="PF02687"/>
    </source>
</evidence>
<proteinExistence type="predicted"/>
<organism evidence="10">
    <name type="scientific">uncultured Dysgonomonas sp</name>
    <dbReference type="NCBI Taxonomy" id="206096"/>
    <lineage>
        <taxon>Bacteria</taxon>
        <taxon>Pseudomonadati</taxon>
        <taxon>Bacteroidota</taxon>
        <taxon>Bacteroidia</taxon>
        <taxon>Bacteroidales</taxon>
        <taxon>Dysgonomonadaceae</taxon>
        <taxon>Dysgonomonas</taxon>
        <taxon>environmental samples</taxon>
    </lineage>
</organism>
<feature type="domain" description="MacB-like periplasmic core" evidence="9">
    <location>
        <begin position="20"/>
        <end position="238"/>
    </location>
</feature>
<dbReference type="EMBL" id="FLUM01000001">
    <property type="protein sequence ID" value="SBV98649.1"/>
    <property type="molecule type" value="Genomic_DNA"/>
</dbReference>
<feature type="transmembrane region" description="Helical" evidence="7">
    <location>
        <begin position="21"/>
        <end position="39"/>
    </location>
</feature>
<dbReference type="GO" id="GO:0005886">
    <property type="term" value="C:plasma membrane"/>
    <property type="evidence" value="ECO:0007669"/>
    <property type="project" value="UniProtKB-SubCell"/>
</dbReference>
<evidence type="ECO:0000256" key="2">
    <source>
        <dbReference type="ARBA" id="ARBA00022475"/>
    </source>
</evidence>
<comment type="subcellular location">
    <subcellularLocation>
        <location evidence="1">Cell membrane</location>
        <topology evidence="1">Multi-pass membrane protein</topology>
    </subcellularLocation>
</comment>
<feature type="transmembrane region" description="Helical" evidence="7">
    <location>
        <begin position="370"/>
        <end position="392"/>
    </location>
</feature>
<dbReference type="PANTHER" id="PTHR30572:SF18">
    <property type="entry name" value="ABC-TYPE MACROLIDE FAMILY EXPORT SYSTEM PERMEASE COMPONENT 2"/>
    <property type="match status" value="1"/>
</dbReference>
<feature type="transmembrane region" description="Helical" evidence="7">
    <location>
        <begin position="323"/>
        <end position="350"/>
    </location>
</feature>
<sequence length="415" mass="47150">MYKIYFKQAIKILKQNKFISIITITGTALAIMMIMAVVVTEAIKHVSVAPEVNRNRTMYIKNSVKNGKNTEWMQSDNVSYELYKNYLSDLQSPEYISAINVSDTEFMVNSRQSEGQILTKVQQVDAAYWRIMSFNFTAGKPFTQEEFASGIQNAIITENLAKKLFGNNEALGQEIEIDFKSYKITGIVKNVSQAFKFAYGEAYIPYTTKKGYEHRLYFVLFLMKDKSDMPKAEEEVRAAERKYNAADAEWNLTFLGPYNHRLQILNKWSNEGPDVEKTNKKMIFIFSMLLLIPAVNLSSFSMSRVNRRTEEIGVRKAFGAKKYIILIQILYENFITSLIGGIIGLLLSYITVTALKEWLLDIGTDSTIPINALISIPVFLGVFIACFLLNLLSAGLPAYRASKKNIVDSINKKNT</sequence>
<gene>
    <name evidence="10" type="ORF">KL86DYS1_12229</name>
</gene>
<dbReference type="GO" id="GO:0022857">
    <property type="term" value="F:transmembrane transporter activity"/>
    <property type="evidence" value="ECO:0007669"/>
    <property type="project" value="TreeGrafter"/>
</dbReference>
<dbReference type="Pfam" id="PF12704">
    <property type="entry name" value="MacB_PCD"/>
    <property type="match status" value="1"/>
</dbReference>
<feature type="transmembrane region" description="Helical" evidence="7">
    <location>
        <begin position="282"/>
        <end position="302"/>
    </location>
</feature>
<feature type="coiled-coil region" evidence="6">
    <location>
        <begin position="222"/>
        <end position="249"/>
    </location>
</feature>
<dbReference type="InterPro" id="IPR050250">
    <property type="entry name" value="Macrolide_Exporter_MacB"/>
</dbReference>
<keyword evidence="3 7" id="KW-0812">Transmembrane</keyword>
<evidence type="ECO:0000256" key="7">
    <source>
        <dbReference type="SAM" id="Phobius"/>
    </source>
</evidence>
<feature type="domain" description="ABC3 transporter permease C-terminal" evidence="8">
    <location>
        <begin position="283"/>
        <end position="406"/>
    </location>
</feature>